<dbReference type="InterPro" id="IPR016187">
    <property type="entry name" value="CTDL_fold"/>
</dbReference>
<protein>
    <submittedName>
        <fullName evidence="3">Gliding motility-associated lipoprotein GldJ</fullName>
    </submittedName>
</protein>
<dbReference type="PANTHER" id="PTHR23150">
    <property type="entry name" value="SULFATASE MODIFYING FACTOR 1, 2"/>
    <property type="match status" value="1"/>
</dbReference>
<proteinExistence type="predicted"/>
<dbReference type="InterPro" id="IPR042095">
    <property type="entry name" value="SUMF_sf"/>
</dbReference>
<dbReference type="PANTHER" id="PTHR23150:SF19">
    <property type="entry name" value="FORMYLGLYCINE-GENERATING ENZYME"/>
    <property type="match status" value="1"/>
</dbReference>
<dbReference type="EMBL" id="AODQ01000081">
    <property type="protein sequence ID" value="EMR01944.1"/>
    <property type="molecule type" value="Genomic_DNA"/>
</dbReference>
<name>M7NTY4_9BACT</name>
<reference evidence="3 4" key="1">
    <citation type="journal article" date="2013" name="Genome Announc.">
        <title>Draft Genome Sequence of Cesiribacter andamanensis Strain AMV16T, Isolated from a Soil Sample from a Mud Volcano in the Andaman Islands, India.</title>
        <authorList>
            <person name="Shivaji S."/>
            <person name="Ara S."/>
            <person name="Begum Z."/>
            <person name="Srinivas T.N."/>
            <person name="Singh A."/>
            <person name="Kumar Pinnaka A."/>
        </authorList>
    </citation>
    <scope>NUCLEOTIDE SEQUENCE [LARGE SCALE GENOMIC DNA]</scope>
    <source>
        <strain evidence="3 4">AMV16</strain>
    </source>
</reference>
<dbReference type="STRING" id="1279009.ADICEAN_02923"/>
<dbReference type="eggNOG" id="COG1262">
    <property type="taxonomic scope" value="Bacteria"/>
</dbReference>
<accession>M7NTY4</accession>
<dbReference type="RefSeq" id="WP_009196310.1">
    <property type="nucleotide sequence ID" value="NZ_AODQ01000081.1"/>
</dbReference>
<dbReference type="GO" id="GO:0120147">
    <property type="term" value="F:formylglycine-generating oxidase activity"/>
    <property type="evidence" value="ECO:0007669"/>
    <property type="project" value="TreeGrafter"/>
</dbReference>
<gene>
    <name evidence="3" type="ORF">ADICEAN_02923</name>
</gene>
<dbReference type="AlphaFoldDB" id="M7NTY4"/>
<dbReference type="InterPro" id="IPR005532">
    <property type="entry name" value="SUMF_dom"/>
</dbReference>
<evidence type="ECO:0000313" key="4">
    <source>
        <dbReference type="Proteomes" id="UP000011910"/>
    </source>
</evidence>
<keyword evidence="4" id="KW-1185">Reference proteome</keyword>
<comment type="caution">
    <text evidence="3">The sequence shown here is derived from an EMBL/GenBank/DDBJ whole genome shotgun (WGS) entry which is preliminary data.</text>
</comment>
<feature type="chain" id="PRO_5004082293" evidence="1">
    <location>
        <begin position="19"/>
        <end position="301"/>
    </location>
</feature>
<dbReference type="Proteomes" id="UP000011910">
    <property type="component" value="Unassembled WGS sequence"/>
</dbReference>
<dbReference type="OrthoDB" id="979507at2"/>
<evidence type="ECO:0000259" key="2">
    <source>
        <dbReference type="Pfam" id="PF03781"/>
    </source>
</evidence>
<keyword evidence="3" id="KW-0449">Lipoprotein</keyword>
<dbReference type="InterPro" id="IPR051043">
    <property type="entry name" value="Sulfatase_Mod_Factor_Kinase"/>
</dbReference>
<feature type="signal peptide" evidence="1">
    <location>
        <begin position="1"/>
        <end position="18"/>
    </location>
</feature>
<evidence type="ECO:0000256" key="1">
    <source>
        <dbReference type="SAM" id="SignalP"/>
    </source>
</evidence>
<keyword evidence="1" id="KW-0732">Signal</keyword>
<dbReference type="SUPFAM" id="SSF56436">
    <property type="entry name" value="C-type lectin-like"/>
    <property type="match status" value="1"/>
</dbReference>
<dbReference type="Pfam" id="PF03781">
    <property type="entry name" value="FGE-sulfatase"/>
    <property type="match status" value="1"/>
</dbReference>
<dbReference type="Gene3D" id="3.90.1580.10">
    <property type="entry name" value="paralog of FGE (formylglycine-generating enzyme)"/>
    <property type="match status" value="1"/>
</dbReference>
<evidence type="ECO:0000313" key="3">
    <source>
        <dbReference type="EMBL" id="EMR01944.1"/>
    </source>
</evidence>
<sequence>MKLLLRLALLIGGFPLFAQQITPPTPPNTVQVGTNLYVDKTEVANLHWLEFLYYIRRDSGEAYYRQMLPDTSVWVQRTLVNPQTPPAELIQNYLRAPQYRTHPVVGISYEQAQAYARWRSRAVNQAINQPRELAALGLQGRRIVVEYRLPTEEEWMQAAAGTRYIGRHPYGFREKEFLVRASKRIDPQQAWEGLADPRPSRKAFSRSLRKTYLPLFQVVASLPADLHMAPEFPLSTTEGLQNSLGLLHSIGNVAEMILGPGQAKGGSFMHPLEASKISDMQRYVGPAPWLGLRLVASVQVE</sequence>
<organism evidence="3 4">
    <name type="scientific">Cesiribacter andamanensis AMV16</name>
    <dbReference type="NCBI Taxonomy" id="1279009"/>
    <lineage>
        <taxon>Bacteria</taxon>
        <taxon>Pseudomonadati</taxon>
        <taxon>Bacteroidota</taxon>
        <taxon>Cytophagia</taxon>
        <taxon>Cytophagales</taxon>
        <taxon>Cesiribacteraceae</taxon>
        <taxon>Cesiribacter</taxon>
    </lineage>
</organism>
<feature type="domain" description="Sulfatase-modifying factor enzyme-like" evidence="2">
    <location>
        <begin position="25"/>
        <end position="175"/>
    </location>
</feature>